<dbReference type="Gene3D" id="3.40.50.300">
    <property type="entry name" value="P-loop containing nucleotide triphosphate hydrolases"/>
    <property type="match status" value="1"/>
</dbReference>
<evidence type="ECO:0000256" key="1">
    <source>
        <dbReference type="ARBA" id="ARBA00005417"/>
    </source>
</evidence>
<dbReference type="InterPro" id="IPR027417">
    <property type="entry name" value="P-loop_NTPase"/>
</dbReference>
<evidence type="ECO:0000313" key="6">
    <source>
        <dbReference type="EMBL" id="PZT55695.1"/>
    </source>
</evidence>
<keyword evidence="2" id="KW-0813">Transport</keyword>
<dbReference type="RefSeq" id="WP_111270217.1">
    <property type="nucleotide sequence ID" value="NZ_QKWW01000027.1"/>
</dbReference>
<name>A0A2W6NJ30_9BACL</name>
<evidence type="ECO:0000256" key="2">
    <source>
        <dbReference type="ARBA" id="ARBA00022448"/>
    </source>
</evidence>
<proteinExistence type="inferred from homology"/>
<dbReference type="AlphaFoldDB" id="A0A2W6NJ30"/>
<dbReference type="GO" id="GO:0016887">
    <property type="term" value="F:ATP hydrolysis activity"/>
    <property type="evidence" value="ECO:0007669"/>
    <property type="project" value="InterPro"/>
</dbReference>
<gene>
    <name evidence="6" type="ORF">DN757_10645</name>
</gene>
<accession>A0A2W6NJ30</accession>
<dbReference type="InterPro" id="IPR003593">
    <property type="entry name" value="AAA+_ATPase"/>
</dbReference>
<dbReference type="Proteomes" id="UP000249204">
    <property type="component" value="Unassembled WGS sequence"/>
</dbReference>
<comment type="similarity">
    <text evidence="1">Belongs to the ABC transporter superfamily.</text>
</comment>
<feature type="domain" description="ABC transporter" evidence="5">
    <location>
        <begin position="7"/>
        <end position="235"/>
    </location>
</feature>
<dbReference type="PROSITE" id="PS50893">
    <property type="entry name" value="ABC_TRANSPORTER_2"/>
    <property type="match status" value="1"/>
</dbReference>
<keyword evidence="3" id="KW-0547">Nucleotide-binding</keyword>
<evidence type="ECO:0000256" key="4">
    <source>
        <dbReference type="ARBA" id="ARBA00022840"/>
    </source>
</evidence>
<dbReference type="Pfam" id="PF00005">
    <property type="entry name" value="ABC_tran"/>
    <property type="match status" value="1"/>
</dbReference>
<comment type="caution">
    <text evidence="6">The sequence shown here is derived from an EMBL/GenBank/DDBJ whole genome shotgun (WGS) entry which is preliminary data.</text>
</comment>
<dbReference type="SUPFAM" id="SSF52540">
    <property type="entry name" value="P-loop containing nucleoside triphosphate hydrolases"/>
    <property type="match status" value="1"/>
</dbReference>
<sequence>MSMQPVLAVNQVTKKMGNEQIIRSVSFNIERGAVFGLIGENGAGKTTTLGMICGLIRPTSGSVYIEGVPVSSRRKHVLRQVGALIEEPQFYKYLTGMEHLLYGSRLYGKVTTERLDEVLSLLKMKDFIHKKVGHYSLGMKKRLAIAQCLLHCPSLLILDEPTNGLDPGAMIEFREIVQSITSKFEISVLISSHHLKEIESVCDQFGLLQKGELTLLGGNKSSSSNSVVFVIEAKELDKALNLLQQQNYIFEPKLYDHDKITFKMDRTHYSSLLMLLSQVEVQSIKEKSFDLEEAYLELTRVDEWGGS</sequence>
<keyword evidence="4 6" id="KW-0067">ATP-binding</keyword>
<dbReference type="InterPro" id="IPR017871">
    <property type="entry name" value="ABC_transporter-like_CS"/>
</dbReference>
<evidence type="ECO:0000256" key="3">
    <source>
        <dbReference type="ARBA" id="ARBA00022741"/>
    </source>
</evidence>
<dbReference type="InterPro" id="IPR003439">
    <property type="entry name" value="ABC_transporter-like_ATP-bd"/>
</dbReference>
<evidence type="ECO:0000313" key="7">
    <source>
        <dbReference type="Proteomes" id="UP000249204"/>
    </source>
</evidence>
<evidence type="ECO:0000259" key="5">
    <source>
        <dbReference type="PROSITE" id="PS50893"/>
    </source>
</evidence>
<protein>
    <submittedName>
        <fullName evidence="6">Bacitracin ABC transporter ATP-binding protein</fullName>
    </submittedName>
</protein>
<dbReference type="PROSITE" id="PS00211">
    <property type="entry name" value="ABC_TRANSPORTER_1"/>
    <property type="match status" value="1"/>
</dbReference>
<dbReference type="PANTHER" id="PTHR43335:SF4">
    <property type="entry name" value="ABC TRANSPORTER, ATP-BINDING PROTEIN"/>
    <property type="match status" value="1"/>
</dbReference>
<dbReference type="GO" id="GO:0005524">
    <property type="term" value="F:ATP binding"/>
    <property type="evidence" value="ECO:0007669"/>
    <property type="project" value="UniProtKB-KW"/>
</dbReference>
<organism evidence="6 7">
    <name type="scientific">Paenibacillus silvae</name>
    <dbReference type="NCBI Taxonomy" id="1325358"/>
    <lineage>
        <taxon>Bacteria</taxon>
        <taxon>Bacillati</taxon>
        <taxon>Bacillota</taxon>
        <taxon>Bacilli</taxon>
        <taxon>Bacillales</taxon>
        <taxon>Paenibacillaceae</taxon>
        <taxon>Paenibacillus</taxon>
    </lineage>
</organism>
<dbReference type="SMART" id="SM00382">
    <property type="entry name" value="AAA"/>
    <property type="match status" value="1"/>
</dbReference>
<reference evidence="6 7" key="1">
    <citation type="submission" date="2018-06" db="EMBL/GenBank/DDBJ databases">
        <title>Isolation of heavy metals resistant Paenibacillus silvae NC2 from Gold-Copper mine in ZiJin, China.</title>
        <authorList>
            <person name="Xu J."/>
            <person name="Mazhar H.S."/>
            <person name="Rensing C."/>
        </authorList>
    </citation>
    <scope>NUCLEOTIDE SEQUENCE [LARGE SCALE GENOMIC DNA]</scope>
    <source>
        <strain evidence="6 7">NC2</strain>
    </source>
</reference>
<dbReference type="PANTHER" id="PTHR43335">
    <property type="entry name" value="ABC TRANSPORTER, ATP-BINDING PROTEIN"/>
    <property type="match status" value="1"/>
</dbReference>
<dbReference type="EMBL" id="QKWW01000027">
    <property type="protein sequence ID" value="PZT55695.1"/>
    <property type="molecule type" value="Genomic_DNA"/>
</dbReference>